<comment type="caution">
    <text evidence="2">The sequence shown here is derived from an EMBL/GenBank/DDBJ whole genome shotgun (WGS) entry which is preliminary data.</text>
</comment>
<evidence type="ECO:0000313" key="2">
    <source>
        <dbReference type="EMBL" id="RRR17957.1"/>
    </source>
</evidence>
<dbReference type="GeneID" id="78121695"/>
<organism evidence="2 3">
    <name type="scientific">Brachybacterium paraconglomeratum</name>
    <dbReference type="NCBI Taxonomy" id="173362"/>
    <lineage>
        <taxon>Bacteria</taxon>
        <taxon>Bacillati</taxon>
        <taxon>Actinomycetota</taxon>
        <taxon>Actinomycetes</taxon>
        <taxon>Micrococcales</taxon>
        <taxon>Dermabacteraceae</taxon>
        <taxon>Brachybacterium</taxon>
    </lineage>
</organism>
<accession>A0A3R8X519</accession>
<proteinExistence type="predicted"/>
<reference evidence="2 3" key="1">
    <citation type="submission" date="2018-07" db="EMBL/GenBank/DDBJ databases">
        <title>Brachybacteriurn paraconglorneratum KCTC 9916.</title>
        <authorList>
            <person name="Li Y."/>
        </authorList>
    </citation>
    <scope>NUCLEOTIDE SEQUENCE [LARGE SCALE GENOMIC DNA]</scope>
    <source>
        <strain evidence="2 3">KCTC 9916</strain>
    </source>
</reference>
<dbReference type="AlphaFoldDB" id="A0A3R8X519"/>
<dbReference type="RefSeq" id="WP_126987942.1">
    <property type="nucleotide sequence ID" value="NZ_ML133857.1"/>
</dbReference>
<evidence type="ECO:0000313" key="3">
    <source>
        <dbReference type="Proteomes" id="UP000274327"/>
    </source>
</evidence>
<feature type="transmembrane region" description="Helical" evidence="1">
    <location>
        <begin position="28"/>
        <end position="50"/>
    </location>
</feature>
<keyword evidence="3" id="KW-1185">Reference proteome</keyword>
<sequence>MDALLLAAPSHAAPAGGSFWDPVAATWPLMALLGAGFLLLTIGFVVWLVLQPDEPEQDTTPLVDKAVDGDRGRAALIRRRLDADSGRADVSDPELR</sequence>
<keyword evidence="1" id="KW-0472">Membrane</keyword>
<gene>
    <name evidence="2" type="ORF">DS079_11760</name>
</gene>
<protein>
    <submittedName>
        <fullName evidence="2">Uncharacterized protein</fullName>
    </submittedName>
</protein>
<dbReference type="Proteomes" id="UP000274327">
    <property type="component" value="Unassembled WGS sequence"/>
</dbReference>
<name>A0A3R8X519_9MICO</name>
<dbReference type="EMBL" id="QOCI01000009">
    <property type="protein sequence ID" value="RRR17957.1"/>
    <property type="molecule type" value="Genomic_DNA"/>
</dbReference>
<keyword evidence="1" id="KW-0812">Transmembrane</keyword>
<evidence type="ECO:0000256" key="1">
    <source>
        <dbReference type="SAM" id="Phobius"/>
    </source>
</evidence>
<keyword evidence="1" id="KW-1133">Transmembrane helix</keyword>